<evidence type="ECO:0000259" key="8">
    <source>
        <dbReference type="Pfam" id="PF23981"/>
    </source>
</evidence>
<reference evidence="9 10" key="1">
    <citation type="submission" date="2019-05" db="EMBL/GenBank/DDBJ databases">
        <title>Panacibacter sp. strain 17mud1-8 Genome sequencing and assembly.</title>
        <authorList>
            <person name="Chhetri G."/>
        </authorList>
    </citation>
    <scope>NUCLEOTIDE SEQUENCE [LARGE SCALE GENOMIC DNA]</scope>
    <source>
        <strain evidence="9 10">17mud1-8</strain>
    </source>
</reference>
<dbReference type="SUPFAM" id="SSF52743">
    <property type="entry name" value="Subtilisin-like"/>
    <property type="match status" value="1"/>
</dbReference>
<keyword evidence="1" id="KW-0645">Protease</keyword>
<dbReference type="InterPro" id="IPR034075">
    <property type="entry name" value="Glr3161-like_dom"/>
</dbReference>
<accession>A0A4U3L2F0</accession>
<dbReference type="PROSITE" id="PS00138">
    <property type="entry name" value="SUBTILASE_SER"/>
    <property type="match status" value="1"/>
</dbReference>
<dbReference type="InterPro" id="IPR026444">
    <property type="entry name" value="Secre_tail"/>
</dbReference>
<gene>
    <name evidence="9" type="ORF">FC093_08425</name>
</gene>
<dbReference type="Proteomes" id="UP000305848">
    <property type="component" value="Unassembled WGS sequence"/>
</dbReference>
<dbReference type="GO" id="GO:0006508">
    <property type="term" value="P:proteolysis"/>
    <property type="evidence" value="ECO:0007669"/>
    <property type="project" value="UniProtKB-KW"/>
</dbReference>
<protein>
    <submittedName>
        <fullName evidence="9">T9SS type A sorting domain-containing protein</fullName>
    </submittedName>
</protein>
<dbReference type="EMBL" id="SZQL01000005">
    <property type="protein sequence ID" value="TKK69331.1"/>
    <property type="molecule type" value="Genomic_DNA"/>
</dbReference>
<feature type="signal peptide" evidence="4">
    <location>
        <begin position="1"/>
        <end position="26"/>
    </location>
</feature>
<evidence type="ECO:0000259" key="5">
    <source>
        <dbReference type="Pfam" id="PF00082"/>
    </source>
</evidence>
<evidence type="ECO:0000256" key="3">
    <source>
        <dbReference type="ARBA" id="ARBA00022825"/>
    </source>
</evidence>
<name>A0A4U3L2F0_9BACT</name>
<dbReference type="PRINTS" id="PR00723">
    <property type="entry name" value="SUBTILISIN"/>
</dbReference>
<evidence type="ECO:0000259" key="7">
    <source>
        <dbReference type="Pfam" id="PF18962"/>
    </source>
</evidence>
<feature type="domain" description="DUF7305" evidence="8">
    <location>
        <begin position="179"/>
        <end position="347"/>
    </location>
</feature>
<evidence type="ECO:0000256" key="4">
    <source>
        <dbReference type="SAM" id="SignalP"/>
    </source>
</evidence>
<dbReference type="InterPro" id="IPR015500">
    <property type="entry name" value="Peptidase_S8_subtilisin-rel"/>
</dbReference>
<feature type="domain" description="Secretion system C-terminal sorting" evidence="7">
    <location>
        <begin position="1567"/>
        <end position="1639"/>
    </location>
</feature>
<keyword evidence="2" id="KW-0378">Hydrolase</keyword>
<evidence type="ECO:0000313" key="10">
    <source>
        <dbReference type="Proteomes" id="UP000305848"/>
    </source>
</evidence>
<dbReference type="Gene3D" id="2.60.40.10">
    <property type="entry name" value="Immunoglobulins"/>
    <property type="match status" value="1"/>
</dbReference>
<dbReference type="OrthoDB" id="355609at2"/>
<keyword evidence="10" id="KW-1185">Reference proteome</keyword>
<dbReference type="GO" id="GO:0004252">
    <property type="term" value="F:serine-type endopeptidase activity"/>
    <property type="evidence" value="ECO:0007669"/>
    <property type="project" value="InterPro"/>
</dbReference>
<dbReference type="SUPFAM" id="SSF81296">
    <property type="entry name" value="E set domains"/>
    <property type="match status" value="1"/>
</dbReference>
<dbReference type="CDD" id="cd05562">
    <property type="entry name" value="Peptidases_S53_like"/>
    <property type="match status" value="1"/>
</dbReference>
<dbReference type="Pfam" id="PF23981">
    <property type="entry name" value="DUF7305"/>
    <property type="match status" value="1"/>
</dbReference>
<sequence length="1642" mass="173545">MLKLFALNKMPKLLLLLCLIALKLNAQPLKITDFVLFGGKNDGPLTGITTPGSPGFAVNIASAATITNGRIGSYNLIKSTGNTTLSCSLNSGGIINLANGAKINGSITAQNLYNATGNILQMGSNAYVKYNIDVNGNIFISKGTVGGNVTHPPGTIYSGPKPGGAEYKKIPNIPTLPDLPAVTSFVSKGTDDVTATRTITPGYYRNMKLSGNKKVTFSGPGDYYFTSIHNTNSNKLEFDFKGTATGNIRIYVEGDVDLDKATSSLKNGGAASRIYLEVHGNGSTNVVNTFSFTVSNGASNTSAWLGTVWAPYAGINIGSGTGTSYITGALWSATQVNIQAGSNINFEPFAGFDAGDGLIVPGYTPPAAGKSDDLIGPELASLCQMFTNGIIPSPEIYRIIDQSVLIEVVVKAGNYNNALSKLRDQYGMTGFVDNGPNSLIITGKIPISQLCLLNSDAEMKSYVNSCRPLYPPITSTGLVTTGGDTSVHADVVRNAFHLTGAGIKVGVLSDGYNTIPGNPANTDIINGDLPGPGNPVHPTPVDVLADYPYGRSTDEGRAMLQNVHDMAPEATLAFRTGFISEGDFAQGINQLQRAGCKVIADDITYITTPFFKDGLAARAVNSVKTLGVSYFSAAGNFGSKSYEAIFSPVAAPAGLTGEAHNFGGGDIFQNDSLQAGSYTIVMQWEDSIYSLGQGGAQNDFDIYLTNDDGSILFGMNRTNFGADPIEVLPFIVKANTRTNIMIVRAAGTTPNVRIKFIVYRGELKFNEFATGTSTLVGQANAEGAMAVAAARYTRTPAYGVNPALIETFSSTGGAPVYGIVRHKPDFTAPDGGNSTVNFGSLDIEGDGVPNFFGTSAAAPHAAGVAALILEGKKRFYDKVLQPDSVRIILSNTALDMTSTPGFDNLSGYGLIQADAAIGSFAAPTPELDSLLVSNTSSATPGKNAVTVTLKGKYFRTNTTVTVRGVPVTTQILNSTLATAVIPPFMGNPPVQMYTAPVTPSKLDGQYSQPLYFFSPIKKKITVTADNKTKKYGEKLPDFTSTILVDGAPLAASGLSAADLNLDSIVYTTPATNSSNVGLYYIRPSFKPLTADDSLAFELYDYTFKDGILFNNKMPLLVTPSDTILTYGDKISGFHYTYTYGDSLIPVAEKAGFLNNISTVHHTTVNNNVVAFVDGKSIINGRTLTDADLLNMGVMASAKSIINARNIINAKSIINGVVVNDTTKVVDLAVQSIYNYQFDSSASPLVNAKSIVNARAIINAKSIINGTAEVNAKSIINGSSILNSNAVGDTSNQNVVVIVDETDVPAATNVVSDFTSVNMVTGVTAGDFRIVPAAMISENFEIRYGLGNLKILPAPLSVKANDTLMFQGGVVPTFTSTIKGLKNSDTLLSGPVYTLNPVYIGNAGTYAIIPSGVELDCPECYITTYTQGTLYVNPKGKNAKNLKPYLVCVDTLINDPTGLKYIATYGCRNDNATMLYVPTGPNNYLSGVAAATAVGNLPEYFLPGGDNTFQIKFNGQKLRWTVKTYNVYQYTATAQDASSTSARCKKATSNKLAGSVSPEAAGTTATVSPNPSKGRFIISTGKGIISDRDVHITDVTGKIYIPSISKRSLGNLEIELPAGASSGVYFIRVKIDNNYKVFKVVKL</sequence>
<evidence type="ECO:0000256" key="2">
    <source>
        <dbReference type="ARBA" id="ARBA00022801"/>
    </source>
</evidence>
<evidence type="ECO:0000313" key="9">
    <source>
        <dbReference type="EMBL" id="TKK69331.1"/>
    </source>
</evidence>
<dbReference type="InterPro" id="IPR023828">
    <property type="entry name" value="Peptidase_S8_Ser-AS"/>
</dbReference>
<dbReference type="RefSeq" id="WP_137261326.1">
    <property type="nucleotide sequence ID" value="NZ_SZQL01000005.1"/>
</dbReference>
<feature type="domain" description="MBG" evidence="6">
    <location>
        <begin position="1020"/>
        <end position="1108"/>
    </location>
</feature>
<evidence type="ECO:0000256" key="1">
    <source>
        <dbReference type="ARBA" id="ARBA00022670"/>
    </source>
</evidence>
<keyword evidence="3" id="KW-0720">Serine protease</keyword>
<dbReference type="Pfam" id="PF18676">
    <property type="entry name" value="MBG_2"/>
    <property type="match status" value="2"/>
</dbReference>
<dbReference type="InterPro" id="IPR014756">
    <property type="entry name" value="Ig_E-set"/>
</dbReference>
<dbReference type="InterPro" id="IPR055729">
    <property type="entry name" value="DUF7305"/>
</dbReference>
<dbReference type="Pfam" id="PF18962">
    <property type="entry name" value="Por_Secre_tail"/>
    <property type="match status" value="1"/>
</dbReference>
<organism evidence="9 10">
    <name type="scientific">Ilyomonas limi</name>
    <dbReference type="NCBI Taxonomy" id="2575867"/>
    <lineage>
        <taxon>Bacteria</taxon>
        <taxon>Pseudomonadati</taxon>
        <taxon>Bacteroidota</taxon>
        <taxon>Chitinophagia</taxon>
        <taxon>Chitinophagales</taxon>
        <taxon>Chitinophagaceae</taxon>
        <taxon>Ilyomonas</taxon>
    </lineage>
</organism>
<dbReference type="Pfam" id="PF00082">
    <property type="entry name" value="Peptidase_S8"/>
    <property type="match status" value="1"/>
</dbReference>
<feature type="domain" description="Peptidase S8/S53" evidence="5">
    <location>
        <begin position="735"/>
        <end position="909"/>
    </location>
</feature>
<dbReference type="InterPro" id="IPR013783">
    <property type="entry name" value="Ig-like_fold"/>
</dbReference>
<keyword evidence="4" id="KW-0732">Signal</keyword>
<dbReference type="Gene3D" id="3.40.50.200">
    <property type="entry name" value="Peptidase S8/S53 domain"/>
    <property type="match status" value="2"/>
</dbReference>
<feature type="chain" id="PRO_5020904422" evidence="4">
    <location>
        <begin position="27"/>
        <end position="1642"/>
    </location>
</feature>
<dbReference type="InterPro" id="IPR036852">
    <property type="entry name" value="Peptidase_S8/S53_dom_sf"/>
</dbReference>
<evidence type="ECO:0000259" key="6">
    <source>
        <dbReference type="Pfam" id="PF18676"/>
    </source>
</evidence>
<proteinExistence type="predicted"/>
<dbReference type="NCBIfam" id="TIGR04183">
    <property type="entry name" value="Por_Secre_tail"/>
    <property type="match status" value="1"/>
</dbReference>
<feature type="domain" description="MBG" evidence="6">
    <location>
        <begin position="1355"/>
        <end position="1429"/>
    </location>
</feature>
<dbReference type="InterPro" id="IPR041286">
    <property type="entry name" value="MBG_2"/>
</dbReference>
<dbReference type="InterPro" id="IPR000209">
    <property type="entry name" value="Peptidase_S8/S53_dom"/>
</dbReference>
<comment type="caution">
    <text evidence="9">The sequence shown here is derived from an EMBL/GenBank/DDBJ whole genome shotgun (WGS) entry which is preliminary data.</text>
</comment>